<dbReference type="eggNOG" id="COG0457">
    <property type="taxonomic scope" value="Bacteria"/>
</dbReference>
<dbReference type="PANTHER" id="PTHR45138:SF9">
    <property type="entry name" value="DIGUANYLATE CYCLASE DGCM-RELATED"/>
    <property type="match status" value="1"/>
</dbReference>
<dbReference type="Pfam" id="PF13176">
    <property type="entry name" value="TPR_7"/>
    <property type="match status" value="1"/>
</dbReference>
<accession>E8LXE7</accession>
<evidence type="ECO:0000313" key="6">
    <source>
        <dbReference type="EMBL" id="EGA64558.1"/>
    </source>
</evidence>
<dbReference type="PROSITE" id="PS50887">
    <property type="entry name" value="GGDEF"/>
    <property type="match status" value="1"/>
</dbReference>
<evidence type="ECO:0000256" key="1">
    <source>
        <dbReference type="ARBA" id="ARBA00001946"/>
    </source>
</evidence>
<dbReference type="GO" id="GO:1902201">
    <property type="term" value="P:negative regulation of bacterial-type flagellum-dependent cell motility"/>
    <property type="evidence" value="ECO:0007669"/>
    <property type="project" value="TreeGrafter"/>
</dbReference>
<proteinExistence type="predicted"/>
<evidence type="ECO:0000313" key="7">
    <source>
        <dbReference type="Proteomes" id="UP000004371"/>
    </source>
</evidence>
<dbReference type="eggNOG" id="COG3706">
    <property type="taxonomic scope" value="Bacteria"/>
</dbReference>
<dbReference type="InterPro" id="IPR011990">
    <property type="entry name" value="TPR-like_helical_dom_sf"/>
</dbReference>
<dbReference type="AlphaFoldDB" id="E8LXE7"/>
<dbReference type="OrthoDB" id="6191081at2"/>
<comment type="cofactor">
    <cofactor evidence="1">
        <name>Mg(2+)</name>
        <dbReference type="ChEBI" id="CHEBI:18420"/>
    </cofactor>
</comment>
<dbReference type="GO" id="GO:0052621">
    <property type="term" value="F:diguanylate cyclase activity"/>
    <property type="evidence" value="ECO:0007669"/>
    <property type="project" value="UniProtKB-EC"/>
</dbReference>
<dbReference type="SMART" id="SM00267">
    <property type="entry name" value="GGDEF"/>
    <property type="match status" value="1"/>
</dbReference>
<gene>
    <name evidence="6" type="ORF">VIBR0546_06797</name>
</gene>
<dbReference type="EC" id="2.7.7.65" evidence="2"/>
<evidence type="ECO:0000256" key="3">
    <source>
        <dbReference type="ARBA" id="ARBA00034247"/>
    </source>
</evidence>
<dbReference type="InterPro" id="IPR043128">
    <property type="entry name" value="Rev_trsase/Diguanyl_cyclase"/>
</dbReference>
<protein>
    <recommendedName>
        <fullName evidence="2">diguanylate cyclase</fullName>
        <ecNumber evidence="2">2.7.7.65</ecNumber>
    </recommendedName>
</protein>
<dbReference type="GO" id="GO:0043709">
    <property type="term" value="P:cell adhesion involved in single-species biofilm formation"/>
    <property type="evidence" value="ECO:0007669"/>
    <property type="project" value="TreeGrafter"/>
</dbReference>
<dbReference type="Gene3D" id="1.25.40.10">
    <property type="entry name" value="Tetratricopeptide repeat domain"/>
    <property type="match status" value="2"/>
</dbReference>
<sequence>MKQLLSLVTTLFAIGSVTQAQAACNLDSDQDFLHQNISEQDHSMLTFYYSSLCQPGRVNLTNISLPEHASAQAKALYYFGLTNLRKYEGIKIPPGPDMLAMGDELNIEWISAEAKLLKAIALIDADLLIEGESLLHEIVPIADDIGYRRLLGRAYRWLGNVNMQQSDVKASLRYYKMAFEQVSKIGDNFQATMTLNNIATVYMLAEQWNKANTYLERALDLYVSNNYDNSLFEAILYSNSSATFFALGERAKATLYMEQALEEADQTGSSRIKLSTLADLSIQYANIGHTKQALAMAQRCVEVSQESGNTDHMLVNCYEALATAYLAKKNYPEAISYANKVLDKLEDSESDEVVWEMDILSKLVEAYEATGDYQQALNYMKRESLVRQTFYRETYSDEILGEKSALERQLNSREVELLQAKNELQHITLKEQRSREILYVTLFGILAYFSLRGILRLRRANAELKNQNSTDSLTGAFNRRFLEGWRQTLSTEQDDYKYLISVIDIDHFKQFNDQFGHEAGDLVLTETVRVLQTNLRKGDLLVRWGGEEFILIMPLTNEEKVTDTLERLRASIEQHTVHYQQNQFKITISLGATVSDSAQLKSQWETVFAQADTQLYQAKRSGRNQYSVYGTHHQ</sequence>
<keyword evidence="4" id="KW-0732">Signal</keyword>
<name>E8LXE7_9VIBR</name>
<dbReference type="Pfam" id="PF13424">
    <property type="entry name" value="TPR_12"/>
    <property type="match status" value="2"/>
</dbReference>
<dbReference type="FunFam" id="3.30.70.270:FF:000001">
    <property type="entry name" value="Diguanylate cyclase domain protein"/>
    <property type="match status" value="1"/>
</dbReference>
<keyword evidence="7" id="KW-1185">Reference proteome</keyword>
<dbReference type="InterPro" id="IPR050469">
    <property type="entry name" value="Diguanylate_Cyclase"/>
</dbReference>
<dbReference type="SMART" id="SM00028">
    <property type="entry name" value="TPR"/>
    <property type="match status" value="4"/>
</dbReference>
<dbReference type="RefSeq" id="WP_006880491.1">
    <property type="nucleotide sequence ID" value="NZ_AEVS01000081.1"/>
</dbReference>
<evidence type="ECO:0000256" key="4">
    <source>
        <dbReference type="SAM" id="SignalP"/>
    </source>
</evidence>
<feature type="domain" description="GGDEF" evidence="5">
    <location>
        <begin position="496"/>
        <end position="631"/>
    </location>
</feature>
<dbReference type="PANTHER" id="PTHR45138">
    <property type="entry name" value="REGULATORY COMPONENTS OF SENSORY TRANSDUCTION SYSTEM"/>
    <property type="match status" value="1"/>
</dbReference>
<dbReference type="InterPro" id="IPR019734">
    <property type="entry name" value="TPR_rpt"/>
</dbReference>
<dbReference type="Pfam" id="PF00990">
    <property type="entry name" value="GGDEF"/>
    <property type="match status" value="1"/>
</dbReference>
<reference evidence="6 7" key="1">
    <citation type="journal article" date="2012" name="Int. J. Syst. Evol. Microbiol.">
        <title>Vibrio caribbeanicus sp. nov., isolated from the marine sponge Scleritoderma cyanea.</title>
        <authorList>
            <person name="Hoffmann M."/>
            <person name="Monday S.R."/>
            <person name="Allard M.W."/>
            <person name="Strain E.A."/>
            <person name="Whittaker P."/>
            <person name="Naum M."/>
            <person name="McCarthy P.J."/>
            <person name="Lopez J.V."/>
            <person name="Fischer M."/>
            <person name="Brown E.W."/>
        </authorList>
    </citation>
    <scope>NUCLEOTIDE SEQUENCE [LARGE SCALE GENOMIC DNA]</scope>
    <source>
        <strain evidence="6 7">LMG 20546</strain>
    </source>
</reference>
<comment type="caution">
    <text evidence="6">The sequence shown here is derived from an EMBL/GenBank/DDBJ whole genome shotgun (WGS) entry which is preliminary data.</text>
</comment>
<organism evidence="6 7">
    <name type="scientific">Vibrio brasiliensis LMG 20546</name>
    <dbReference type="NCBI Taxonomy" id="945543"/>
    <lineage>
        <taxon>Bacteria</taxon>
        <taxon>Pseudomonadati</taxon>
        <taxon>Pseudomonadota</taxon>
        <taxon>Gammaproteobacteria</taxon>
        <taxon>Vibrionales</taxon>
        <taxon>Vibrionaceae</taxon>
        <taxon>Vibrio</taxon>
        <taxon>Vibrio oreintalis group</taxon>
    </lineage>
</organism>
<dbReference type="InterPro" id="IPR000160">
    <property type="entry name" value="GGDEF_dom"/>
</dbReference>
<dbReference type="SUPFAM" id="SSF55073">
    <property type="entry name" value="Nucleotide cyclase"/>
    <property type="match status" value="1"/>
</dbReference>
<feature type="chain" id="PRO_5003227645" description="diguanylate cyclase" evidence="4">
    <location>
        <begin position="23"/>
        <end position="634"/>
    </location>
</feature>
<dbReference type="NCBIfam" id="TIGR00254">
    <property type="entry name" value="GGDEF"/>
    <property type="match status" value="1"/>
</dbReference>
<dbReference type="GO" id="GO:0005886">
    <property type="term" value="C:plasma membrane"/>
    <property type="evidence" value="ECO:0007669"/>
    <property type="project" value="TreeGrafter"/>
</dbReference>
<evidence type="ECO:0000259" key="5">
    <source>
        <dbReference type="PROSITE" id="PS50887"/>
    </source>
</evidence>
<dbReference type="EMBL" id="AEVS01000081">
    <property type="protein sequence ID" value="EGA64558.1"/>
    <property type="molecule type" value="Genomic_DNA"/>
</dbReference>
<dbReference type="SUPFAM" id="SSF48452">
    <property type="entry name" value="TPR-like"/>
    <property type="match status" value="2"/>
</dbReference>
<feature type="signal peptide" evidence="4">
    <location>
        <begin position="1"/>
        <end position="22"/>
    </location>
</feature>
<comment type="catalytic activity">
    <reaction evidence="3">
        <text>2 GTP = 3',3'-c-di-GMP + 2 diphosphate</text>
        <dbReference type="Rhea" id="RHEA:24898"/>
        <dbReference type="ChEBI" id="CHEBI:33019"/>
        <dbReference type="ChEBI" id="CHEBI:37565"/>
        <dbReference type="ChEBI" id="CHEBI:58805"/>
        <dbReference type="EC" id="2.7.7.65"/>
    </reaction>
</comment>
<dbReference type="CDD" id="cd01949">
    <property type="entry name" value="GGDEF"/>
    <property type="match status" value="1"/>
</dbReference>
<dbReference type="Gene3D" id="3.30.70.270">
    <property type="match status" value="1"/>
</dbReference>
<dbReference type="STRING" id="945543.VIBR0546_06797"/>
<dbReference type="InterPro" id="IPR029787">
    <property type="entry name" value="Nucleotide_cyclase"/>
</dbReference>
<dbReference type="Proteomes" id="UP000004371">
    <property type="component" value="Unassembled WGS sequence"/>
</dbReference>
<evidence type="ECO:0000256" key="2">
    <source>
        <dbReference type="ARBA" id="ARBA00012528"/>
    </source>
</evidence>